<dbReference type="Pfam" id="PF24883">
    <property type="entry name" value="NPHP3_N"/>
    <property type="match status" value="1"/>
</dbReference>
<dbReference type="STRING" id="1328760.A0A164ZS74"/>
<dbReference type="InterPro" id="IPR027417">
    <property type="entry name" value="P-loop_NTPase"/>
</dbReference>
<evidence type="ECO:0000313" key="4">
    <source>
        <dbReference type="EMBL" id="KZF19446.1"/>
    </source>
</evidence>
<dbReference type="GeneID" id="28898602"/>
<dbReference type="InterPro" id="IPR056884">
    <property type="entry name" value="NPHP3-like_N"/>
</dbReference>
<accession>A0A164ZS74</accession>
<dbReference type="OrthoDB" id="443402at2759"/>
<protein>
    <submittedName>
        <fullName evidence="4">Uncharacterized protein</fullName>
    </submittedName>
</protein>
<evidence type="ECO:0000259" key="3">
    <source>
        <dbReference type="Pfam" id="PF25053"/>
    </source>
</evidence>
<dbReference type="Proteomes" id="UP000076632">
    <property type="component" value="Unassembled WGS sequence"/>
</dbReference>
<gene>
    <name evidence="4" type="ORF">L228DRAFT_251040</name>
</gene>
<sequence length="960" mass="109823">MAEPFAVIGLAMNIAQFLEMSGKLIRKGYDAYRYLHSSKEINAEIAALAADVKSRSNNIMRMISQNEALGSPVSKGELGIQLLARHTAKMADDLLEALDLVDLRNPCRRGAIGKITTSIKALSKRRTTEELNRRLQTMQKQLNSHILDTLNDKQSKATLAIAELKGMSQRMEFDTTRRLDYLKSDLETLLHVTADGQYESNVALEVLSDKLHAFLEAENEVKKEQIILQSLCFDSLKERYSTIKKAHSRTLNWLFENEELGFLEWLRSGSGIFWFSGKAGSGKSTLMKYIDGHPSTSENLHYWSGSQKLVTASHYFWNPGAPMQKSQRGLLQTLLYRIFGECPYLIKSVCAQRWNEQAHTQTEPWSEEELAGVFENIANLKDLPVKFCFLIDGLDEYDGESEDLLEIIQSLSRSSSIKICTSSRPWNAFSEALGNGHQHLTLQELTQNDMRAYVMAMLQDNPKFQKLSADDPRCLDLTLEISTRAQGVWLWVYLVVRSLLEGLQEEDSFYDLQDRLNKIPSRLEDYLMLIFKRIGRDYWEEGARILLTSTHAYGPLPILAYEYLSIEKRYPDYALMDNVLSLVHKNETCLRSKWKKKLNSHCKDLLEISNDAHHVSGHESLFTITFLHRTVRDFLETKEMHQVLEQRVNECFSPRLALLRIHLGLLKFFWNHKRFPKAETTDHRLHYMGCFGNYARDLEHFEQRYNSALVEGLTFLEDAEFGPIIHEYRRGNLDRSRSLDVQNLIFAVGSGLYLYISAKLDEEGENINQSTLDNLLVEAIYRVLFLIASPALHGDKFNIAAISMVGLLLRKGADPNAPRPTILNIDFILPAIRETVWSFLLGFLEVYTPRKSYMSIFLFEIMELLLRHGADPNVRWSVRGSGKNDYSGFSEVSIKLFGSSRAAQLERIAAEMNPGKYSPGQYSHLRMGNTEEESSTFLSRTFASAARAWQGIYHSIHFGR</sequence>
<evidence type="ECO:0000313" key="5">
    <source>
        <dbReference type="Proteomes" id="UP000076632"/>
    </source>
</evidence>
<feature type="domain" description="Nephrocystin 3-like N-terminal" evidence="2">
    <location>
        <begin position="250"/>
        <end position="424"/>
    </location>
</feature>
<evidence type="ECO:0000259" key="2">
    <source>
        <dbReference type="Pfam" id="PF24883"/>
    </source>
</evidence>
<dbReference type="Pfam" id="PF25053">
    <property type="entry name" value="DUF7791"/>
    <property type="match status" value="1"/>
</dbReference>
<dbReference type="InParanoid" id="A0A164ZS74"/>
<organism evidence="4 5">
    <name type="scientific">Xylona heveae (strain CBS 132557 / TC161)</name>
    <dbReference type="NCBI Taxonomy" id="1328760"/>
    <lineage>
        <taxon>Eukaryota</taxon>
        <taxon>Fungi</taxon>
        <taxon>Dikarya</taxon>
        <taxon>Ascomycota</taxon>
        <taxon>Pezizomycotina</taxon>
        <taxon>Xylonomycetes</taxon>
        <taxon>Xylonales</taxon>
        <taxon>Xylonaceae</taxon>
        <taxon>Xylona</taxon>
    </lineage>
</organism>
<dbReference type="OMA" id="TAKACDE"/>
<dbReference type="RefSeq" id="XP_018185001.1">
    <property type="nucleotide sequence ID" value="XM_018333465.1"/>
</dbReference>
<name>A0A164ZS74_XYLHT</name>
<dbReference type="EMBL" id="KV407466">
    <property type="protein sequence ID" value="KZF19446.1"/>
    <property type="molecule type" value="Genomic_DNA"/>
</dbReference>
<evidence type="ECO:0000256" key="1">
    <source>
        <dbReference type="ARBA" id="ARBA00022737"/>
    </source>
</evidence>
<keyword evidence="5" id="KW-1185">Reference proteome</keyword>
<dbReference type="InterPro" id="IPR056693">
    <property type="entry name" value="DUF7791"/>
</dbReference>
<dbReference type="Gene3D" id="3.40.50.300">
    <property type="entry name" value="P-loop containing nucleotide triphosphate hydrolases"/>
    <property type="match status" value="1"/>
</dbReference>
<proteinExistence type="predicted"/>
<feature type="domain" description="DUF7791" evidence="3">
    <location>
        <begin position="554"/>
        <end position="663"/>
    </location>
</feature>
<keyword evidence="1" id="KW-0677">Repeat</keyword>
<dbReference type="AlphaFoldDB" id="A0A164ZS74"/>
<dbReference type="PANTHER" id="PTHR10039:SF5">
    <property type="entry name" value="NACHT DOMAIN-CONTAINING PROTEIN"/>
    <property type="match status" value="1"/>
</dbReference>
<dbReference type="PANTHER" id="PTHR10039">
    <property type="entry name" value="AMELOGENIN"/>
    <property type="match status" value="1"/>
</dbReference>
<dbReference type="SUPFAM" id="SSF52540">
    <property type="entry name" value="P-loop containing nucleoside triphosphate hydrolases"/>
    <property type="match status" value="1"/>
</dbReference>
<reference evidence="4 5" key="1">
    <citation type="journal article" date="2016" name="Fungal Biol.">
        <title>The genome of Xylona heveae provides a window into fungal endophytism.</title>
        <authorList>
            <person name="Gazis R."/>
            <person name="Kuo A."/>
            <person name="Riley R."/>
            <person name="LaButti K."/>
            <person name="Lipzen A."/>
            <person name="Lin J."/>
            <person name="Amirebrahimi M."/>
            <person name="Hesse C.N."/>
            <person name="Spatafora J.W."/>
            <person name="Henrissat B."/>
            <person name="Hainaut M."/>
            <person name="Grigoriev I.V."/>
            <person name="Hibbett D.S."/>
        </authorList>
    </citation>
    <scope>NUCLEOTIDE SEQUENCE [LARGE SCALE GENOMIC DNA]</scope>
    <source>
        <strain evidence="4 5">TC161</strain>
    </source>
</reference>